<dbReference type="AlphaFoldDB" id="T1XC41"/>
<protein>
    <submittedName>
        <fullName evidence="2">Uncharacterized protein</fullName>
    </submittedName>
</protein>
<reference evidence="2 3" key="1">
    <citation type="submission" date="2012-10" db="EMBL/GenBank/DDBJ databases">
        <title>Genome sequence of Variovorax paradoxus B4.</title>
        <authorList>
            <person name="Schuldes J."/>
            <person name="Brandt U."/>
            <person name="Hiessl S."/>
            <person name="Wuebbeler J.H."/>
            <person name="Thuermer A."/>
            <person name="Steinbuechel A."/>
            <person name="Daniel R."/>
        </authorList>
    </citation>
    <scope>NUCLEOTIDE SEQUENCE [LARGE SCALE GENOMIC DNA]</scope>
    <source>
        <strain evidence="2 3">B4</strain>
    </source>
</reference>
<dbReference type="EMBL" id="CP003911">
    <property type="protein sequence ID" value="AGU49725.1"/>
    <property type="molecule type" value="Genomic_DNA"/>
</dbReference>
<organism evidence="2 3">
    <name type="scientific">Variovorax paradoxus B4</name>
    <dbReference type="NCBI Taxonomy" id="1246301"/>
    <lineage>
        <taxon>Bacteria</taxon>
        <taxon>Pseudomonadati</taxon>
        <taxon>Pseudomonadota</taxon>
        <taxon>Betaproteobacteria</taxon>
        <taxon>Burkholderiales</taxon>
        <taxon>Comamonadaceae</taxon>
        <taxon>Variovorax</taxon>
    </lineage>
</organism>
<gene>
    <name evidence="2" type="ORF">VAPA_1c26270</name>
</gene>
<feature type="region of interest" description="Disordered" evidence="1">
    <location>
        <begin position="1"/>
        <end position="20"/>
    </location>
</feature>
<name>T1XC41_VARPD</name>
<evidence type="ECO:0000313" key="2">
    <source>
        <dbReference type="EMBL" id="AGU49725.1"/>
    </source>
</evidence>
<evidence type="ECO:0000313" key="3">
    <source>
        <dbReference type="Proteomes" id="UP000016223"/>
    </source>
</evidence>
<dbReference type="HOGENOM" id="CLU_2511743_0_0_4"/>
<dbReference type="KEGG" id="vpd:VAPA_1c26270"/>
<sequence>MFRARAQATEYSPPRMSPAFGSSLIPLRGAPDALRTMSAVVVLADQRPLHMTLPSMGCLARRNQGGGRRPEDIRFAAYPVGGSAP</sequence>
<accession>T1XC41</accession>
<dbReference type="Proteomes" id="UP000016223">
    <property type="component" value="Chromosome 1"/>
</dbReference>
<evidence type="ECO:0000256" key="1">
    <source>
        <dbReference type="SAM" id="MobiDB-lite"/>
    </source>
</evidence>
<proteinExistence type="predicted"/>